<accession>A0A1T4WYX4</accession>
<dbReference type="Pfam" id="PF02646">
    <property type="entry name" value="RmuC"/>
    <property type="match status" value="1"/>
</dbReference>
<dbReference type="InterPro" id="IPR003798">
    <property type="entry name" value="DNA_recombination_RmuC"/>
</dbReference>
<dbReference type="GO" id="GO:0006310">
    <property type="term" value="P:DNA recombination"/>
    <property type="evidence" value="ECO:0007669"/>
    <property type="project" value="UniProtKB-KW"/>
</dbReference>
<protein>
    <submittedName>
        <fullName evidence="7">DNA recombination protein RmuC</fullName>
    </submittedName>
</protein>
<feature type="coiled-coil region" evidence="5">
    <location>
        <begin position="50"/>
        <end position="84"/>
    </location>
</feature>
<dbReference type="PANTHER" id="PTHR30563:SF0">
    <property type="entry name" value="DNA RECOMBINATION PROTEIN RMUC"/>
    <property type="match status" value="1"/>
</dbReference>
<sequence length="449" mass="51307">MHEPRYSGGIMTNPVSSFGQWVDANILLIVAVCMFLLGMLVAFLVYNRPLQQARQELERLKLQLQSEEQLHEERLRMLEDAQDKLHNTFAAASQRALRENNQQFLQLAQESMRRFQSESQADLDQRKQSIQYLLEPIRSALEKTEQQIQTIEKDRQASLGALGEQLRHLSLDQLALRQEASKLSSALRNPGMRGEWGELTLRRIVEMAGMVEHCDFMEQVQRSNEERTIRPDMVIRMPDKRELVIDAKTPMDAYMDAAQTDNDKDRTQHLQRYARHVREHVRLLSAKRYWEQFEGAPDFVVLFMPGEQFLGAALEHDKTLMNDALEAKVILSTPATLMALLRAVAFGWQQAILTENATQIRDVGMELHKRLSILSSHAERLGKHLEASVDSYNRLLGSMERSVMPSAKRLAELGIESGRAMPELVPLESSPRTPLQAALAFTEDLLDQA</sequence>
<keyword evidence="6" id="KW-0812">Transmembrane</keyword>
<comment type="similarity">
    <text evidence="2">Belongs to the RmuC family.</text>
</comment>
<evidence type="ECO:0000313" key="7">
    <source>
        <dbReference type="EMBL" id="SKA82055.1"/>
    </source>
</evidence>
<gene>
    <name evidence="7" type="ORF">SAMN02745130_02239</name>
</gene>
<comment type="function">
    <text evidence="1">Involved in DNA recombination.</text>
</comment>
<name>A0A1T4WYX4_9GAMM</name>
<keyword evidence="3 5" id="KW-0175">Coiled coil</keyword>
<dbReference type="EMBL" id="FUYB01000010">
    <property type="protein sequence ID" value="SKA82055.1"/>
    <property type="molecule type" value="Genomic_DNA"/>
</dbReference>
<evidence type="ECO:0000313" key="8">
    <source>
        <dbReference type="Proteomes" id="UP000190460"/>
    </source>
</evidence>
<reference evidence="7 8" key="1">
    <citation type="submission" date="2017-02" db="EMBL/GenBank/DDBJ databases">
        <authorList>
            <person name="Peterson S.W."/>
        </authorList>
    </citation>
    <scope>NUCLEOTIDE SEQUENCE [LARGE SCALE GENOMIC DNA]</scope>
    <source>
        <strain evidence="7 8">ATCC 49788</strain>
    </source>
</reference>
<organism evidence="7 8">
    <name type="scientific">Thiothrix eikelboomii</name>
    <dbReference type="NCBI Taxonomy" id="92487"/>
    <lineage>
        <taxon>Bacteria</taxon>
        <taxon>Pseudomonadati</taxon>
        <taxon>Pseudomonadota</taxon>
        <taxon>Gammaproteobacteria</taxon>
        <taxon>Thiotrichales</taxon>
        <taxon>Thiotrichaceae</taxon>
        <taxon>Thiothrix</taxon>
    </lineage>
</organism>
<dbReference type="PANTHER" id="PTHR30563">
    <property type="entry name" value="DNA RECOMBINATION PROTEIN RMUC"/>
    <property type="match status" value="1"/>
</dbReference>
<keyword evidence="8" id="KW-1185">Reference proteome</keyword>
<dbReference type="Proteomes" id="UP000190460">
    <property type="component" value="Unassembled WGS sequence"/>
</dbReference>
<dbReference type="AlphaFoldDB" id="A0A1T4WYX4"/>
<keyword evidence="4" id="KW-0233">DNA recombination</keyword>
<evidence type="ECO:0000256" key="2">
    <source>
        <dbReference type="ARBA" id="ARBA00009840"/>
    </source>
</evidence>
<keyword evidence="6" id="KW-1133">Transmembrane helix</keyword>
<proteinExistence type="inferred from homology"/>
<feature type="transmembrane region" description="Helical" evidence="6">
    <location>
        <begin position="26"/>
        <end position="46"/>
    </location>
</feature>
<evidence type="ECO:0000256" key="4">
    <source>
        <dbReference type="ARBA" id="ARBA00023172"/>
    </source>
</evidence>
<evidence type="ECO:0000256" key="5">
    <source>
        <dbReference type="SAM" id="Coils"/>
    </source>
</evidence>
<evidence type="ECO:0000256" key="6">
    <source>
        <dbReference type="SAM" id="Phobius"/>
    </source>
</evidence>
<evidence type="ECO:0000256" key="1">
    <source>
        <dbReference type="ARBA" id="ARBA00003416"/>
    </source>
</evidence>
<dbReference type="STRING" id="92487.SAMN02745130_02239"/>
<evidence type="ECO:0000256" key="3">
    <source>
        <dbReference type="ARBA" id="ARBA00023054"/>
    </source>
</evidence>
<keyword evidence="6" id="KW-0472">Membrane</keyword>